<reference evidence="8 11" key="3">
    <citation type="submission" date="2018-06" db="EMBL/GenBank/DDBJ databases">
        <title>Population genomics shows no distinction between pathogenic Candida krusei and environmental Pichia kudriavzevii: One species, four names.</title>
        <authorList>
            <person name="Douglass A.P."/>
            <person name="Offei B."/>
            <person name="Braun-Galleani S."/>
            <person name="Coughlan A.Y."/>
            <person name="Martos A."/>
            <person name="Ortiz-Merino R.A."/>
            <person name="Byrne K.P."/>
            <person name="Wolfe K.H."/>
        </authorList>
    </citation>
    <scope>NUCLEOTIDE SEQUENCE [LARGE SCALE GENOMIC DNA]</scope>
    <source>
        <strain evidence="8 11">CBS573</strain>
    </source>
</reference>
<reference evidence="9" key="2">
    <citation type="submission" date="2014-08" db="EMBL/GenBank/DDBJ databases">
        <title>Exploiting Issatchenkia orientalis SD108 for Succinic Acid Production.</title>
        <authorList>
            <person name="Xiao H."/>
            <person name="Shao Z."/>
            <person name="Jiang Y."/>
            <person name="Dole S."/>
            <person name="Zhao H."/>
        </authorList>
    </citation>
    <scope>NUCLEOTIDE SEQUENCE [LARGE SCALE GENOMIC DNA]</scope>
    <source>
        <strain evidence="9">SD108</strain>
    </source>
</reference>
<keyword evidence="5 6" id="KW-0687">Ribonucleoprotein</keyword>
<dbReference type="Proteomes" id="UP000249293">
    <property type="component" value="Chromosome 2"/>
</dbReference>
<keyword evidence="11" id="KW-1185">Reference proteome</keyword>
<protein>
    <recommendedName>
        <fullName evidence="6">37S ribosomal protein S25, mitochondrial</fullName>
    </recommendedName>
</protein>
<evidence type="ECO:0000313" key="8">
    <source>
        <dbReference type="EMBL" id="AWU75768.1"/>
    </source>
</evidence>
<dbReference type="OrthoDB" id="5542239at2759"/>
<dbReference type="InterPro" id="IPR016939">
    <property type="entry name" value="Ribosomal_mS23_fun"/>
</dbReference>
<dbReference type="GeneID" id="40383533"/>
<dbReference type="Pfam" id="PF13741">
    <property type="entry name" value="MRP-S25"/>
    <property type="match status" value="1"/>
</dbReference>
<proteinExistence type="inferred from homology"/>
<comment type="subunit">
    <text evidence="6">Component of the mitochondrial small ribosomal subunit.</text>
</comment>
<sequence length="264" mass="30314">MNSIKAANQVLTRTSEYLGSGLVQQQPAWYKALAFNPPKNAFNRQVRLENLEKIKSEEISTISEMNEKLANGFYVTRAKVSQKNPKKLLKAQALHFLEDDLRLLFYKQHPWELADAKNLVENEYNLTNEKFDWSRLRQYGKKLDGESVVQRTLYLKDVEKLPLLEAYEKAKYEYYSLKIEDETEMNIAREESEMCGAVYPSNVIEQGFEKESQVLAKWHSDAVEQTKILDAKLNNNDSSATSSSDTSASVGKELTEDEILAKIK</sequence>
<comment type="subcellular location">
    <subcellularLocation>
        <location evidence="1 6">Mitochondrion</location>
    </subcellularLocation>
</comment>
<feature type="compositionally biased region" description="Low complexity" evidence="7">
    <location>
        <begin position="237"/>
        <end position="249"/>
    </location>
</feature>
<dbReference type="AlphaFoldDB" id="A0A099P1Z2"/>
<dbReference type="KEGG" id="pkz:C5L36_0B10060"/>
<evidence type="ECO:0000256" key="2">
    <source>
        <dbReference type="ARBA" id="ARBA00009864"/>
    </source>
</evidence>
<name>A0A099P1Z2_PICKU</name>
<evidence type="ECO:0000256" key="6">
    <source>
        <dbReference type="PIRNR" id="PIRNR029764"/>
    </source>
</evidence>
<dbReference type="GO" id="GO:0005763">
    <property type="term" value="C:mitochondrial small ribosomal subunit"/>
    <property type="evidence" value="ECO:0007669"/>
    <property type="project" value="UniProtKB-UniRule"/>
</dbReference>
<dbReference type="EMBL" id="CP028774">
    <property type="protein sequence ID" value="AWU75768.1"/>
    <property type="molecule type" value="Genomic_DNA"/>
</dbReference>
<dbReference type="GO" id="GO:0003735">
    <property type="term" value="F:structural constituent of ribosome"/>
    <property type="evidence" value="ECO:0007669"/>
    <property type="project" value="UniProtKB-UniRule"/>
</dbReference>
<organism evidence="9 10">
    <name type="scientific">Pichia kudriavzevii</name>
    <name type="common">Yeast</name>
    <name type="synonym">Issatchenkia orientalis</name>
    <dbReference type="NCBI Taxonomy" id="4909"/>
    <lineage>
        <taxon>Eukaryota</taxon>
        <taxon>Fungi</taxon>
        <taxon>Dikarya</taxon>
        <taxon>Ascomycota</taxon>
        <taxon>Saccharomycotina</taxon>
        <taxon>Pichiomycetes</taxon>
        <taxon>Pichiales</taxon>
        <taxon>Pichiaceae</taxon>
        <taxon>Pichia</taxon>
    </lineage>
</organism>
<dbReference type="eggNOG" id="ENOG502RZQQ">
    <property type="taxonomic scope" value="Eukaryota"/>
</dbReference>
<dbReference type="VEuPathDB" id="FungiDB:C5L36_0B10060"/>
<evidence type="ECO:0000256" key="5">
    <source>
        <dbReference type="ARBA" id="ARBA00023274"/>
    </source>
</evidence>
<evidence type="ECO:0000256" key="1">
    <source>
        <dbReference type="ARBA" id="ARBA00004173"/>
    </source>
</evidence>
<feature type="region of interest" description="Disordered" evidence="7">
    <location>
        <begin position="233"/>
        <end position="264"/>
    </location>
</feature>
<evidence type="ECO:0000313" key="11">
    <source>
        <dbReference type="Proteomes" id="UP000249293"/>
    </source>
</evidence>
<dbReference type="STRING" id="4909.A0A099P1Z2"/>
<accession>A0A099P1Z2</accession>
<evidence type="ECO:0000313" key="9">
    <source>
        <dbReference type="EMBL" id="KGK38096.1"/>
    </source>
</evidence>
<evidence type="ECO:0000313" key="10">
    <source>
        <dbReference type="Proteomes" id="UP000029867"/>
    </source>
</evidence>
<reference evidence="10" key="1">
    <citation type="journal article" date="2014" name="Microb. Cell Fact.">
        <title>Exploiting Issatchenkia orientalis SD108 for succinic acid production.</title>
        <authorList>
            <person name="Xiao H."/>
            <person name="Shao Z."/>
            <person name="Jiang Y."/>
            <person name="Dole S."/>
            <person name="Zhao H."/>
        </authorList>
    </citation>
    <scope>NUCLEOTIDE SEQUENCE [LARGE SCALE GENOMIC DNA]</scope>
    <source>
        <strain evidence="10">SD108</strain>
    </source>
</reference>
<gene>
    <name evidence="8" type="ORF">C5L36_0B10060</name>
    <name evidence="9" type="ORF">JL09_g2758</name>
</gene>
<dbReference type="Proteomes" id="UP000029867">
    <property type="component" value="Unassembled WGS sequence"/>
</dbReference>
<dbReference type="EMBL" id="JQFK01000024">
    <property type="protein sequence ID" value="KGK38096.1"/>
    <property type="molecule type" value="Genomic_DNA"/>
</dbReference>
<dbReference type="RefSeq" id="XP_029321245.1">
    <property type="nucleotide sequence ID" value="XM_029465386.1"/>
</dbReference>
<keyword evidence="4 6" id="KW-0496">Mitochondrion</keyword>
<comment type="similarity">
    <text evidence="2">Belongs to the mitochondrion-specific ribosomal protein mS23 family.</text>
</comment>
<evidence type="ECO:0000256" key="3">
    <source>
        <dbReference type="ARBA" id="ARBA00022980"/>
    </source>
</evidence>
<dbReference type="HOGENOM" id="CLU_081350_0_0_1"/>
<dbReference type="PANTHER" id="PTHR37799">
    <property type="entry name" value="37S RIBOSOMAL PROTEIN S25, MITOCHONDRIAL"/>
    <property type="match status" value="1"/>
</dbReference>
<evidence type="ECO:0000256" key="4">
    <source>
        <dbReference type="ARBA" id="ARBA00023128"/>
    </source>
</evidence>
<dbReference type="PANTHER" id="PTHR37799:SF1">
    <property type="entry name" value="SMALL RIBOSOMAL SUBUNIT PROTEIN MS23"/>
    <property type="match status" value="1"/>
</dbReference>
<dbReference type="PIRSF" id="PIRSF029764">
    <property type="entry name" value="RSM25"/>
    <property type="match status" value="1"/>
</dbReference>
<keyword evidence="3 6" id="KW-0689">Ribosomal protein</keyword>
<evidence type="ECO:0000256" key="7">
    <source>
        <dbReference type="SAM" id="MobiDB-lite"/>
    </source>
</evidence>